<sequence length="212" mass="23295">MIGPDELIGQIGRVVEPPGDDVHSWLGDQAGDLPWLLAHTYTGVVWGKREPAGWELSSQFAGQPALTTATLLELRIFGPPGEVFVWRDGDHLVARALFDGDAAGLDVVEEEQMLWGSAGESLSGPFTRVWDGSQGMEMIVPLRPETDDFTLDVKDEDGRWTEQEWRPIRLVVRNYVVANPATGVAQIAAARLVGLTIDSPTRKQEMRHVAEA</sequence>
<dbReference type="OrthoDB" id="165374at2"/>
<evidence type="ECO:0000313" key="1">
    <source>
        <dbReference type="EMBL" id="CUS05065.2"/>
    </source>
</evidence>
<evidence type="ECO:0000313" key="2">
    <source>
        <dbReference type="Proteomes" id="UP000215027"/>
    </source>
</evidence>
<name>A0A160T7J1_9CHLR</name>
<reference evidence="1" key="1">
    <citation type="submission" date="2016-01" db="EMBL/GenBank/DDBJ databases">
        <authorList>
            <person name="Mcilroy J.S."/>
            <person name="Karst M S."/>
            <person name="Albertsen M."/>
        </authorList>
    </citation>
    <scope>NUCLEOTIDE SEQUENCE</scope>
    <source>
        <strain evidence="1">Cfx-K</strain>
    </source>
</reference>
<dbReference type="NCBIfam" id="TIGR03984">
    <property type="entry name" value="CRISPR-associated protein Csx19"/>
    <property type="match status" value="1"/>
</dbReference>
<dbReference type="KEGG" id="pbf:CFX0092_A3187"/>
<protein>
    <submittedName>
        <fullName evidence="1">Uncharacterized protein</fullName>
    </submittedName>
</protein>
<dbReference type="InterPro" id="IPR023815">
    <property type="entry name" value="CRISPR-assoc_Csx19"/>
</dbReference>
<dbReference type="EMBL" id="LN890655">
    <property type="protein sequence ID" value="CUS05065.2"/>
    <property type="molecule type" value="Genomic_DNA"/>
</dbReference>
<dbReference type="Proteomes" id="UP000215027">
    <property type="component" value="Chromosome I"/>
</dbReference>
<organism evidence="1 2">
    <name type="scientific">Candidatus Promineifilum breve</name>
    <dbReference type="NCBI Taxonomy" id="1806508"/>
    <lineage>
        <taxon>Bacteria</taxon>
        <taxon>Bacillati</taxon>
        <taxon>Chloroflexota</taxon>
        <taxon>Ardenticatenia</taxon>
        <taxon>Candidatus Promineifilales</taxon>
        <taxon>Candidatus Promineifilaceae</taxon>
        <taxon>Candidatus Promineifilum</taxon>
    </lineage>
</organism>
<gene>
    <name evidence="1" type="ORF">CFX0092_A3187</name>
</gene>
<proteinExistence type="predicted"/>
<keyword evidence="2" id="KW-1185">Reference proteome</keyword>
<accession>A0A160T7J1</accession>
<dbReference type="AlphaFoldDB" id="A0A160T7J1"/>
<dbReference type="RefSeq" id="WP_157913206.1">
    <property type="nucleotide sequence ID" value="NZ_LN890655.1"/>
</dbReference>